<name>A0ABN1RHE6_9ACTN</name>
<keyword evidence="1 2" id="KW-0443">Lipid metabolism</keyword>
<dbReference type="EMBL" id="BAAAHH010000019">
    <property type="protein sequence ID" value="GAA0957308.1"/>
    <property type="molecule type" value="Genomic_DNA"/>
</dbReference>
<keyword evidence="6" id="KW-1185">Reference proteome</keyword>
<evidence type="ECO:0000256" key="1">
    <source>
        <dbReference type="ARBA" id="ARBA00023098"/>
    </source>
</evidence>
<dbReference type="RefSeq" id="WP_344242823.1">
    <property type="nucleotide sequence ID" value="NZ_BAAAHH010000019.1"/>
</dbReference>
<feature type="active site" description="Proton acceptor" evidence="2">
    <location>
        <position position="270"/>
    </location>
</feature>
<dbReference type="Proteomes" id="UP001500665">
    <property type="component" value="Unassembled WGS sequence"/>
</dbReference>
<sequence length="817" mass="90788">MEEGADDVEEVRLALVMNGGVSLAVWMGGVAHELDLLRRASRGEPEKDVKKSDLPVFRFWRSVTREGAKPRRVRIDVIAGTSAGGLNGLMLATAIGRDTALTGLRELWQRSAALDRLLAEPSEHSLFSGEFFDAELKEALETIPQGSADAVEPEPVTLFLTATALDGRFRSYTDSFGNYFDVRDHRRLYRFERYSEEEAIAYLPEDGTWRIQKSRPRNDFVFANTPFLVRAARATAGFPVAFPPVSELPLLEYRELPKPVFDDPASCVMDGGVLNNAPFGPVLETITKRPLDRKVKRVVVYVVPSGGRLPEERVKGAACEEITAGTAGFSAVGFPQEADFRIGTEDLAARLRTSVLSTREELFARLYETRMGTGSAFPPDFLSLAQGLFSEYRFNRARGVILEVREMLAAADTVTSLVFPPRVETAEVHEFLARRPGLRWIPPDDPDCFTAWEGSWQWGLLPAERALQTLSGHLQDLANDEGLRPAAQAGLIEGAKAVNGELRRVLAVKDAVARQLQRSFPRSGRFSDRAAAQLLDEVFRKLAVPSTVAAFVRAGGDHYARAVAEAEGRWNDTWDVVADCLAIEVLTQSFVPPSGITETLTPHFDFLRLGPDTMSRLFNDDRFGDLGERKLYGVRFQHFGAFAEAGWRDSDFVWGRLDAAHHLLPLFLSSAEEVRAAETELHGLILNAELGSDGLAWMREHLTVLKRSRSDLDLLPTVPRTYETLRTREAVSRAVFRAVDRLAGHRVRPRFVRAWLRRETDHVLDEFWRAAQGPRPRGAPQAALKALHDVFIRVAVRVAVLAVVLLALGFVLGALFG</sequence>
<evidence type="ECO:0000313" key="6">
    <source>
        <dbReference type="Proteomes" id="UP001500665"/>
    </source>
</evidence>
<dbReference type="InterPro" id="IPR016035">
    <property type="entry name" value="Acyl_Trfase/lysoPLipase"/>
</dbReference>
<feature type="active site" description="Nucleophile" evidence="2">
    <location>
        <position position="82"/>
    </location>
</feature>
<accession>A0ABN1RHE6</accession>
<dbReference type="SUPFAM" id="SSF52151">
    <property type="entry name" value="FabD/lysophospholipase-like"/>
    <property type="match status" value="1"/>
</dbReference>
<dbReference type="InterPro" id="IPR024282">
    <property type="entry name" value="DUF3376"/>
</dbReference>
<comment type="caution">
    <text evidence="5">The sequence shown here is derived from an EMBL/GenBank/DDBJ whole genome shotgun (WGS) entry which is preliminary data.</text>
</comment>
<gene>
    <name evidence="5" type="ORF">GCM10009550_44450</name>
</gene>
<dbReference type="Gene3D" id="3.40.1090.10">
    <property type="entry name" value="Cytosolic phospholipase A2 catalytic domain"/>
    <property type="match status" value="1"/>
</dbReference>
<organism evidence="5 6">
    <name type="scientific">Actinocorallia libanotica</name>
    <dbReference type="NCBI Taxonomy" id="46162"/>
    <lineage>
        <taxon>Bacteria</taxon>
        <taxon>Bacillati</taxon>
        <taxon>Actinomycetota</taxon>
        <taxon>Actinomycetes</taxon>
        <taxon>Streptosporangiales</taxon>
        <taxon>Thermomonosporaceae</taxon>
        <taxon>Actinocorallia</taxon>
    </lineage>
</organism>
<evidence type="ECO:0000259" key="4">
    <source>
        <dbReference type="PROSITE" id="PS51635"/>
    </source>
</evidence>
<feature type="short sequence motif" description="DGA/G" evidence="2">
    <location>
        <begin position="270"/>
        <end position="272"/>
    </location>
</feature>
<feature type="domain" description="PNPLA" evidence="4">
    <location>
        <begin position="15"/>
        <end position="283"/>
    </location>
</feature>
<keyword evidence="3" id="KW-0812">Transmembrane</keyword>
<evidence type="ECO:0000256" key="3">
    <source>
        <dbReference type="SAM" id="Phobius"/>
    </source>
</evidence>
<evidence type="ECO:0000256" key="2">
    <source>
        <dbReference type="PROSITE-ProRule" id="PRU01161"/>
    </source>
</evidence>
<evidence type="ECO:0000313" key="5">
    <source>
        <dbReference type="EMBL" id="GAA0957308.1"/>
    </source>
</evidence>
<keyword evidence="3" id="KW-0472">Membrane</keyword>
<keyword evidence="2" id="KW-0442">Lipid degradation</keyword>
<feature type="transmembrane region" description="Helical" evidence="3">
    <location>
        <begin position="794"/>
        <end position="816"/>
    </location>
</feature>
<keyword evidence="3" id="KW-1133">Transmembrane helix</keyword>
<dbReference type="InterPro" id="IPR002641">
    <property type="entry name" value="PNPLA_dom"/>
</dbReference>
<comment type="caution">
    <text evidence="2">Lacks conserved residue(s) required for the propagation of feature annotation.</text>
</comment>
<protein>
    <recommendedName>
        <fullName evidence="4">PNPLA domain-containing protein</fullName>
    </recommendedName>
</protein>
<feature type="short sequence motif" description="GXSXG" evidence="2">
    <location>
        <begin position="80"/>
        <end position="84"/>
    </location>
</feature>
<reference evidence="5 6" key="1">
    <citation type="journal article" date="2019" name="Int. J. Syst. Evol. Microbiol.">
        <title>The Global Catalogue of Microorganisms (GCM) 10K type strain sequencing project: providing services to taxonomists for standard genome sequencing and annotation.</title>
        <authorList>
            <consortium name="The Broad Institute Genomics Platform"/>
            <consortium name="The Broad Institute Genome Sequencing Center for Infectious Disease"/>
            <person name="Wu L."/>
            <person name="Ma J."/>
        </authorList>
    </citation>
    <scope>NUCLEOTIDE SEQUENCE [LARGE SCALE GENOMIC DNA]</scope>
    <source>
        <strain evidence="5 6">JCM 10696</strain>
    </source>
</reference>
<dbReference type="PROSITE" id="PS51635">
    <property type="entry name" value="PNPLA"/>
    <property type="match status" value="1"/>
</dbReference>
<keyword evidence="2" id="KW-0378">Hydrolase</keyword>
<dbReference type="Pfam" id="PF11856">
    <property type="entry name" value="DUF3376"/>
    <property type="match status" value="1"/>
</dbReference>
<dbReference type="Pfam" id="PF01734">
    <property type="entry name" value="Patatin"/>
    <property type="match status" value="1"/>
</dbReference>
<proteinExistence type="predicted"/>